<gene>
    <name evidence="3" type="ORF">TSACC_22896</name>
</gene>
<dbReference type="GO" id="GO:0019898">
    <property type="term" value="C:extrinsic component of membrane"/>
    <property type="evidence" value="ECO:0007669"/>
    <property type="project" value="InterPro"/>
</dbReference>
<evidence type="ECO:0000259" key="2">
    <source>
        <dbReference type="Pfam" id="PF01789"/>
    </source>
</evidence>
<dbReference type="InterPro" id="IPR016123">
    <property type="entry name" value="Mog1/PsbP_a/b/a-sand"/>
</dbReference>
<dbReference type="AlphaFoldDB" id="A0A146GAM4"/>
<name>A0A146GAM4_TERSA</name>
<proteinExistence type="predicted"/>
<evidence type="ECO:0000256" key="1">
    <source>
        <dbReference type="SAM" id="SignalP"/>
    </source>
</evidence>
<dbReference type="Gene3D" id="3.40.1000.10">
    <property type="entry name" value="Mog1/PsbP, alpha/beta/alpha sandwich"/>
    <property type="match status" value="1"/>
</dbReference>
<keyword evidence="1" id="KW-0732">Signal</keyword>
<feature type="domain" description="PsbP C-terminal" evidence="2">
    <location>
        <begin position="99"/>
        <end position="168"/>
    </location>
</feature>
<dbReference type="Proteomes" id="UP000076023">
    <property type="component" value="Unassembled WGS sequence"/>
</dbReference>
<sequence>MKLDSNCFLRNASAALVGAVFLGGQFLASVNAATVDLPQYGFSIDALDAAPSGVAATTALITFLPPSDGFAPNVNVNIQPYPGNIASYAAMSKGQFESMKWTLISEKQVSGNEWMVEYTGATQGANLHFYARAISKSGKVYLVTGTAKETQWSTVSAVLRKHVDSFQVK</sequence>
<feature type="chain" id="PRO_5007524619" description="PsbP C-terminal domain-containing protein" evidence="1">
    <location>
        <begin position="33"/>
        <end position="169"/>
    </location>
</feature>
<dbReference type="Pfam" id="PF01789">
    <property type="entry name" value="PsbP"/>
    <property type="match status" value="1"/>
</dbReference>
<accession>A0A146GAM4</accession>
<dbReference type="InterPro" id="IPR002683">
    <property type="entry name" value="PsbP_C"/>
</dbReference>
<dbReference type="STRING" id="690879.TSACC_22896"/>
<dbReference type="GO" id="GO:0009654">
    <property type="term" value="C:photosystem II oxygen evolving complex"/>
    <property type="evidence" value="ECO:0007669"/>
    <property type="project" value="InterPro"/>
</dbReference>
<dbReference type="OrthoDB" id="69648at2"/>
<reference evidence="4" key="1">
    <citation type="journal article" date="2017" name="Genome Announc.">
        <title>Draft Genome Sequence of Terrimicrobium sacchariphilum NM-5T, a Facultative Anaerobic Soil Bacterium of the Class Spartobacteria.</title>
        <authorList>
            <person name="Qiu Y.L."/>
            <person name="Tourlousse D.M."/>
            <person name="Matsuura N."/>
            <person name="Ohashi A."/>
            <person name="Sekiguchi Y."/>
        </authorList>
    </citation>
    <scope>NUCLEOTIDE SEQUENCE [LARGE SCALE GENOMIC DNA]</scope>
    <source>
        <strain evidence="4">NM-5</strain>
    </source>
</reference>
<dbReference type="RefSeq" id="WP_075080098.1">
    <property type="nucleotide sequence ID" value="NZ_BDCO01000002.1"/>
</dbReference>
<feature type="signal peptide" evidence="1">
    <location>
        <begin position="1"/>
        <end position="32"/>
    </location>
</feature>
<dbReference type="GO" id="GO:0015979">
    <property type="term" value="P:photosynthesis"/>
    <property type="evidence" value="ECO:0007669"/>
    <property type="project" value="InterPro"/>
</dbReference>
<dbReference type="SUPFAM" id="SSF55724">
    <property type="entry name" value="Mog1p/PsbP-like"/>
    <property type="match status" value="1"/>
</dbReference>
<protein>
    <recommendedName>
        <fullName evidence="2">PsbP C-terminal domain-containing protein</fullName>
    </recommendedName>
</protein>
<comment type="caution">
    <text evidence="3">The sequence shown here is derived from an EMBL/GenBank/DDBJ whole genome shotgun (WGS) entry which is preliminary data.</text>
</comment>
<organism evidence="3 4">
    <name type="scientific">Terrimicrobium sacchariphilum</name>
    <dbReference type="NCBI Taxonomy" id="690879"/>
    <lineage>
        <taxon>Bacteria</taxon>
        <taxon>Pseudomonadati</taxon>
        <taxon>Verrucomicrobiota</taxon>
        <taxon>Terrimicrobiia</taxon>
        <taxon>Terrimicrobiales</taxon>
        <taxon>Terrimicrobiaceae</taxon>
        <taxon>Terrimicrobium</taxon>
    </lineage>
</organism>
<dbReference type="EMBL" id="BDCO01000002">
    <property type="protein sequence ID" value="GAT34471.1"/>
    <property type="molecule type" value="Genomic_DNA"/>
</dbReference>
<evidence type="ECO:0000313" key="3">
    <source>
        <dbReference type="EMBL" id="GAT34471.1"/>
    </source>
</evidence>
<keyword evidence="4" id="KW-1185">Reference proteome</keyword>
<dbReference type="GO" id="GO:0005509">
    <property type="term" value="F:calcium ion binding"/>
    <property type="evidence" value="ECO:0007669"/>
    <property type="project" value="InterPro"/>
</dbReference>
<evidence type="ECO:0000313" key="4">
    <source>
        <dbReference type="Proteomes" id="UP000076023"/>
    </source>
</evidence>
<dbReference type="InParanoid" id="A0A146GAM4"/>